<comment type="caution">
    <text evidence="1">The sequence shown here is derived from an EMBL/GenBank/DDBJ whole genome shotgun (WGS) entry which is preliminary data.</text>
</comment>
<reference evidence="1 2" key="1">
    <citation type="journal article" date="2016" name="Nat. Commun.">
        <title>Thousands of microbial genomes shed light on interconnected biogeochemical processes in an aquifer system.</title>
        <authorList>
            <person name="Anantharaman K."/>
            <person name="Brown C.T."/>
            <person name="Hug L.A."/>
            <person name="Sharon I."/>
            <person name="Castelle C.J."/>
            <person name="Probst A.J."/>
            <person name="Thomas B.C."/>
            <person name="Singh A."/>
            <person name="Wilkins M.J."/>
            <person name="Karaoz U."/>
            <person name="Brodie E.L."/>
            <person name="Williams K.H."/>
            <person name="Hubbard S.S."/>
            <person name="Banfield J.F."/>
        </authorList>
    </citation>
    <scope>NUCLEOTIDE SEQUENCE [LARGE SCALE GENOMIC DNA]</scope>
</reference>
<dbReference type="EMBL" id="MGJN01000003">
    <property type="protein sequence ID" value="OGN07641.1"/>
    <property type="molecule type" value="Genomic_DNA"/>
</dbReference>
<sequence>MNCPHCNSNFKTTEELNEHRREVAIINRINMTPQETENRERAWQALFDLEELRAIYPGF</sequence>
<dbReference type="Proteomes" id="UP000176834">
    <property type="component" value="Unassembled WGS sequence"/>
</dbReference>
<evidence type="ECO:0000313" key="1">
    <source>
        <dbReference type="EMBL" id="OGN07641.1"/>
    </source>
</evidence>
<gene>
    <name evidence="1" type="ORF">A3B86_02265</name>
</gene>
<protein>
    <submittedName>
        <fullName evidence="1">Uncharacterized protein</fullName>
    </submittedName>
</protein>
<name>A0A1F8F3D0_9BACT</name>
<proteinExistence type="predicted"/>
<evidence type="ECO:0000313" key="2">
    <source>
        <dbReference type="Proteomes" id="UP000176834"/>
    </source>
</evidence>
<organism evidence="1 2">
    <name type="scientific">Candidatus Yanofskybacteria bacterium RIFCSPHIGHO2_02_FULL_38_22b</name>
    <dbReference type="NCBI Taxonomy" id="1802673"/>
    <lineage>
        <taxon>Bacteria</taxon>
        <taxon>Candidatus Yanofskyibacteriota</taxon>
    </lineage>
</organism>
<dbReference type="AlphaFoldDB" id="A0A1F8F3D0"/>
<accession>A0A1F8F3D0</accession>